<organism evidence="1 2">
    <name type="scientific">Vitis vinifera</name>
    <name type="common">Grape</name>
    <dbReference type="NCBI Taxonomy" id="29760"/>
    <lineage>
        <taxon>Eukaryota</taxon>
        <taxon>Viridiplantae</taxon>
        <taxon>Streptophyta</taxon>
        <taxon>Embryophyta</taxon>
        <taxon>Tracheophyta</taxon>
        <taxon>Spermatophyta</taxon>
        <taxon>Magnoliopsida</taxon>
        <taxon>eudicotyledons</taxon>
        <taxon>Gunneridae</taxon>
        <taxon>Pentapetalae</taxon>
        <taxon>rosids</taxon>
        <taxon>Vitales</taxon>
        <taxon>Vitaceae</taxon>
        <taxon>Viteae</taxon>
        <taxon>Vitis</taxon>
    </lineage>
</organism>
<name>A0A438GPF7_VITVI</name>
<dbReference type="AlphaFoldDB" id="A0A438GPF7"/>
<sequence>MLESELISLSGNPDPCTLAGSISHVAQHHLCSFPVQKIDAFGGGNWNYGNPNGNLPPPKLQLLPLPKPSNDVTNHVILWGPPKENLLQSRVLHKVMMDMQGTGHLDDCHIKGLNPSKMDNVISFLDSMNICLTLIKCKGRNTSLGRSHKYTKSKGLGSRRKRRVVKDLLHRDYPNVVSFQESKLGRVGISITLVIPIPQPSLLASVAIPDSAVGNPRHERWIFVLNKPESGFITTLRHLLVLVRRVAILKDI</sequence>
<comment type="caution">
    <text evidence="1">The sequence shown here is derived from an EMBL/GenBank/DDBJ whole genome shotgun (WGS) entry which is preliminary data.</text>
</comment>
<evidence type="ECO:0000313" key="1">
    <source>
        <dbReference type="EMBL" id="RVW74099.1"/>
    </source>
</evidence>
<protein>
    <submittedName>
        <fullName evidence="1">Uncharacterized protein</fullName>
    </submittedName>
</protein>
<proteinExistence type="predicted"/>
<reference evidence="1 2" key="1">
    <citation type="journal article" date="2018" name="PLoS Genet.">
        <title>Population sequencing reveals clonal diversity and ancestral inbreeding in the grapevine cultivar Chardonnay.</title>
        <authorList>
            <person name="Roach M.J."/>
            <person name="Johnson D.L."/>
            <person name="Bohlmann J."/>
            <person name="van Vuuren H.J."/>
            <person name="Jones S.J."/>
            <person name="Pretorius I.S."/>
            <person name="Schmidt S.A."/>
            <person name="Borneman A.R."/>
        </authorList>
    </citation>
    <scope>NUCLEOTIDE SEQUENCE [LARGE SCALE GENOMIC DNA]</scope>
    <source>
        <strain evidence="2">cv. Chardonnay</strain>
        <tissue evidence="1">Leaf</tissue>
    </source>
</reference>
<gene>
    <name evidence="1" type="ORF">CK203_052201</name>
</gene>
<evidence type="ECO:0000313" key="2">
    <source>
        <dbReference type="Proteomes" id="UP000288805"/>
    </source>
</evidence>
<dbReference type="EMBL" id="QGNW01000376">
    <property type="protein sequence ID" value="RVW74099.1"/>
    <property type="molecule type" value="Genomic_DNA"/>
</dbReference>
<dbReference type="Proteomes" id="UP000288805">
    <property type="component" value="Unassembled WGS sequence"/>
</dbReference>
<accession>A0A438GPF7</accession>